<dbReference type="InterPro" id="IPR010285">
    <property type="entry name" value="DNA_helicase_pif1-like_DEAD"/>
</dbReference>
<dbReference type="Gene3D" id="3.40.50.300">
    <property type="entry name" value="P-loop containing nucleotide triphosphate hydrolases"/>
    <property type="match status" value="1"/>
</dbReference>
<sequence length="691" mass="78532">RTAHSRFKLPLELTEESLCRITKNTQLGKLLADTNFVILDEAPMNDHRCFEALDRSLRDIIDIPSSLFGEKSVLLGGDFPQTLPVKKGASKMEIISSCIFESALCPSFKVFTLKHNMRLTRPDISLEERSLVNSFASWLLDVGDEKIGEPADEDPENTSWVHDPPVYCLPPDEQDIINSKVLDMVAGESTIYMSQDEATPTGNDGVETEMLYPIEHLNTFKLPGFPPHQLELKFGAPVMLLRNVNIVSGLFLLFRLPIKMELSTIAQLNPNSTKKTLKAKIYRKWVAKSPPEMTPYAYYCIFLDQEGNAIQANMALKDTDYFDVKLQMGMAYRISNFSCEATSRYQQTLENETSLRFGRYMNFDAISTTTFPHDYFHFTSYNQLESKLPRHDSTGKIQYPALTDYIGCLRSTGTISDFGNPNIRQGVRRKIEIENLKFKARYEYTPPLTIYKNPHKDVQQDNTRNMFPLKTIMDQNPQSYKGIRFTAEATITGINMNKDWCYISCHKCGKAAVVHREDYSCLDHGPQPGPFFSCEQSHGTRMYRAGRKKKIPPEILATQEKHAIIQFQFNTLGNLTDLSLDAVYDVQKQEHNTASNIQEINKGTPSSASAATNEPTDEEDNVQKDKEKYTAGEGVTQQLSHSTVIDAAKNNKESDKQQGTSAKRTLFDQQSTESKKHKKDWKLRNHLCKHK</sequence>
<evidence type="ECO:0000256" key="1">
    <source>
        <dbReference type="RuleBase" id="RU363044"/>
    </source>
</evidence>
<keyword evidence="1" id="KW-0233">DNA recombination</keyword>
<keyword evidence="1" id="KW-0234">DNA repair</keyword>
<dbReference type="PANTHER" id="PTHR10492">
    <property type="match status" value="1"/>
</dbReference>
<proteinExistence type="inferred from homology"/>
<keyword evidence="1" id="KW-0378">Hydrolase</keyword>
<evidence type="ECO:0000259" key="4">
    <source>
        <dbReference type="Pfam" id="PF21530"/>
    </source>
</evidence>
<name>A0A699HUE8_TANCI</name>
<comment type="caution">
    <text evidence="5">The sequence shown here is derived from an EMBL/GenBank/DDBJ whole genome shotgun (WGS) entry which is preliminary data.</text>
</comment>
<feature type="region of interest" description="Disordered" evidence="2">
    <location>
        <begin position="594"/>
        <end position="691"/>
    </location>
</feature>
<keyword evidence="1" id="KW-0227">DNA damage</keyword>
<dbReference type="InterPro" id="IPR049163">
    <property type="entry name" value="Pif1-like_2B_dom"/>
</dbReference>
<dbReference type="Gene3D" id="2.40.50.140">
    <property type="entry name" value="Nucleic acid-binding proteins"/>
    <property type="match status" value="1"/>
</dbReference>
<comment type="catalytic activity">
    <reaction evidence="1">
        <text>ATP + H2O = ADP + phosphate + H(+)</text>
        <dbReference type="Rhea" id="RHEA:13065"/>
        <dbReference type="ChEBI" id="CHEBI:15377"/>
        <dbReference type="ChEBI" id="CHEBI:15378"/>
        <dbReference type="ChEBI" id="CHEBI:30616"/>
        <dbReference type="ChEBI" id="CHEBI:43474"/>
        <dbReference type="ChEBI" id="CHEBI:456216"/>
        <dbReference type="EC" id="5.6.2.3"/>
    </reaction>
</comment>
<reference evidence="5" key="1">
    <citation type="journal article" date="2019" name="Sci. Rep.">
        <title>Draft genome of Tanacetum cinerariifolium, the natural source of mosquito coil.</title>
        <authorList>
            <person name="Yamashiro T."/>
            <person name="Shiraishi A."/>
            <person name="Satake H."/>
            <person name="Nakayama K."/>
        </authorList>
    </citation>
    <scope>NUCLEOTIDE SEQUENCE</scope>
</reference>
<evidence type="ECO:0000259" key="3">
    <source>
        <dbReference type="Pfam" id="PF05970"/>
    </source>
</evidence>
<gene>
    <name evidence="5" type="ORF">Tci_449998</name>
</gene>
<dbReference type="InterPro" id="IPR012340">
    <property type="entry name" value="NA-bd_OB-fold"/>
</dbReference>
<feature type="compositionally biased region" description="Polar residues" evidence="2">
    <location>
        <begin position="657"/>
        <end position="672"/>
    </location>
</feature>
<feature type="compositionally biased region" description="Basic and acidic residues" evidence="2">
    <location>
        <begin position="621"/>
        <end position="630"/>
    </location>
</feature>
<keyword evidence="1" id="KW-0547">Nucleotide-binding</keyword>
<dbReference type="SUPFAM" id="SSF52540">
    <property type="entry name" value="P-loop containing nucleoside triphosphate hydrolases"/>
    <property type="match status" value="1"/>
</dbReference>
<dbReference type="GO" id="GO:0005524">
    <property type="term" value="F:ATP binding"/>
    <property type="evidence" value="ECO:0007669"/>
    <property type="project" value="UniProtKB-KW"/>
</dbReference>
<feature type="compositionally biased region" description="Polar residues" evidence="2">
    <location>
        <begin position="594"/>
        <end position="614"/>
    </location>
</feature>
<dbReference type="AlphaFoldDB" id="A0A699HUE8"/>
<dbReference type="EMBL" id="BKCJ010209012">
    <property type="protein sequence ID" value="GEY78024.1"/>
    <property type="molecule type" value="Genomic_DNA"/>
</dbReference>
<dbReference type="GO" id="GO:0016787">
    <property type="term" value="F:hydrolase activity"/>
    <property type="evidence" value="ECO:0007669"/>
    <property type="project" value="UniProtKB-KW"/>
</dbReference>
<dbReference type="Pfam" id="PF21530">
    <property type="entry name" value="Pif1_2B_dom"/>
    <property type="match status" value="1"/>
</dbReference>
<keyword evidence="1" id="KW-0067">ATP-binding</keyword>
<comment type="cofactor">
    <cofactor evidence="1">
        <name>Mg(2+)</name>
        <dbReference type="ChEBI" id="CHEBI:18420"/>
    </cofactor>
</comment>
<organism evidence="5">
    <name type="scientific">Tanacetum cinerariifolium</name>
    <name type="common">Dalmatian daisy</name>
    <name type="synonym">Chrysanthemum cinerariifolium</name>
    <dbReference type="NCBI Taxonomy" id="118510"/>
    <lineage>
        <taxon>Eukaryota</taxon>
        <taxon>Viridiplantae</taxon>
        <taxon>Streptophyta</taxon>
        <taxon>Embryophyta</taxon>
        <taxon>Tracheophyta</taxon>
        <taxon>Spermatophyta</taxon>
        <taxon>Magnoliopsida</taxon>
        <taxon>eudicotyledons</taxon>
        <taxon>Gunneridae</taxon>
        <taxon>Pentapetalae</taxon>
        <taxon>asterids</taxon>
        <taxon>campanulids</taxon>
        <taxon>Asterales</taxon>
        <taxon>Asteraceae</taxon>
        <taxon>Asteroideae</taxon>
        <taxon>Anthemideae</taxon>
        <taxon>Anthemidinae</taxon>
        <taxon>Tanacetum</taxon>
    </lineage>
</organism>
<feature type="non-terminal residue" evidence="5">
    <location>
        <position position="691"/>
    </location>
</feature>
<feature type="non-terminal residue" evidence="5">
    <location>
        <position position="1"/>
    </location>
</feature>
<dbReference type="Pfam" id="PF05970">
    <property type="entry name" value="PIF1"/>
    <property type="match status" value="1"/>
</dbReference>
<comment type="similarity">
    <text evidence="1">Belongs to the helicase family.</text>
</comment>
<accession>A0A699HUE8</accession>
<protein>
    <recommendedName>
        <fullName evidence="1">ATP-dependent DNA helicase</fullName>
        <ecNumber evidence="1">5.6.2.3</ecNumber>
    </recommendedName>
</protein>
<feature type="domain" description="DNA helicase Pif1-like DEAD-box helicase" evidence="3">
    <location>
        <begin position="1"/>
        <end position="150"/>
    </location>
</feature>
<dbReference type="PANTHER" id="PTHR10492:SF96">
    <property type="entry name" value="ATP-DEPENDENT DNA HELICASE"/>
    <property type="match status" value="1"/>
</dbReference>
<feature type="compositionally biased region" description="Basic residues" evidence="2">
    <location>
        <begin position="675"/>
        <end position="691"/>
    </location>
</feature>
<feature type="domain" description="DNA helicase Pif1-like 2B" evidence="4">
    <location>
        <begin position="215"/>
        <end position="250"/>
    </location>
</feature>
<dbReference type="GO" id="GO:0000723">
    <property type="term" value="P:telomere maintenance"/>
    <property type="evidence" value="ECO:0007669"/>
    <property type="project" value="InterPro"/>
</dbReference>
<dbReference type="GO" id="GO:0043139">
    <property type="term" value="F:5'-3' DNA helicase activity"/>
    <property type="evidence" value="ECO:0007669"/>
    <property type="project" value="UniProtKB-EC"/>
</dbReference>
<dbReference type="InterPro" id="IPR027417">
    <property type="entry name" value="P-loop_NTPase"/>
</dbReference>
<dbReference type="GO" id="GO:0006310">
    <property type="term" value="P:DNA recombination"/>
    <property type="evidence" value="ECO:0007669"/>
    <property type="project" value="UniProtKB-KW"/>
</dbReference>
<evidence type="ECO:0000256" key="2">
    <source>
        <dbReference type="SAM" id="MobiDB-lite"/>
    </source>
</evidence>
<dbReference type="GO" id="GO:0006281">
    <property type="term" value="P:DNA repair"/>
    <property type="evidence" value="ECO:0007669"/>
    <property type="project" value="UniProtKB-KW"/>
</dbReference>
<evidence type="ECO:0000313" key="5">
    <source>
        <dbReference type="EMBL" id="GEY78024.1"/>
    </source>
</evidence>
<dbReference type="EC" id="5.6.2.3" evidence="1"/>
<keyword evidence="1 5" id="KW-0347">Helicase</keyword>